<sequence length="99" mass="11343">LKKSAPGYEFRIFFFPFVFLVPVKIHLFPQRLFLCAVPLRNFLFFPGALAPAAALPWHRIGLTPLSPQPLSRASPPPTLSRHRGPAVSPSRRRRRHLRH</sequence>
<reference evidence="3" key="3">
    <citation type="journal article" date="2017" name="Nature">
        <title>Genome sequence of the progenitor of the wheat D genome Aegilops tauschii.</title>
        <authorList>
            <person name="Luo M.C."/>
            <person name="Gu Y.Q."/>
            <person name="Puiu D."/>
            <person name="Wang H."/>
            <person name="Twardziok S.O."/>
            <person name="Deal K.R."/>
            <person name="Huo N."/>
            <person name="Zhu T."/>
            <person name="Wang L."/>
            <person name="Wang Y."/>
            <person name="McGuire P.E."/>
            <person name="Liu S."/>
            <person name="Long H."/>
            <person name="Ramasamy R.K."/>
            <person name="Rodriguez J.C."/>
            <person name="Van S.L."/>
            <person name="Yuan L."/>
            <person name="Wang Z."/>
            <person name="Xia Z."/>
            <person name="Xiao L."/>
            <person name="Anderson O.D."/>
            <person name="Ouyang S."/>
            <person name="Liang Y."/>
            <person name="Zimin A.V."/>
            <person name="Pertea G."/>
            <person name="Qi P."/>
            <person name="Bennetzen J.L."/>
            <person name="Dai X."/>
            <person name="Dawson M.W."/>
            <person name="Muller H.G."/>
            <person name="Kugler K."/>
            <person name="Rivarola-Duarte L."/>
            <person name="Spannagl M."/>
            <person name="Mayer K.F.X."/>
            <person name="Lu F.H."/>
            <person name="Bevan M.W."/>
            <person name="Leroy P."/>
            <person name="Li P."/>
            <person name="You F.M."/>
            <person name="Sun Q."/>
            <person name="Liu Z."/>
            <person name="Lyons E."/>
            <person name="Wicker T."/>
            <person name="Salzberg S.L."/>
            <person name="Devos K.M."/>
            <person name="Dvorak J."/>
        </authorList>
    </citation>
    <scope>NUCLEOTIDE SEQUENCE [LARGE SCALE GENOMIC DNA]</scope>
    <source>
        <strain evidence="3">cv. AL8/78</strain>
    </source>
</reference>
<dbReference type="EnsemblPlants" id="AET1Gv20422900.18">
    <property type="protein sequence ID" value="AET1Gv20422900.18"/>
    <property type="gene ID" value="AET1Gv20422900"/>
</dbReference>
<keyword evidence="2" id="KW-0812">Transmembrane</keyword>
<protein>
    <submittedName>
        <fullName evidence="3">Uncharacterized protein</fullName>
    </submittedName>
</protein>
<keyword evidence="2" id="KW-0472">Membrane</keyword>
<feature type="region of interest" description="Disordered" evidence="1">
    <location>
        <begin position="68"/>
        <end position="99"/>
    </location>
</feature>
<evidence type="ECO:0000256" key="2">
    <source>
        <dbReference type="SAM" id="Phobius"/>
    </source>
</evidence>
<proteinExistence type="predicted"/>
<organism evidence="3 4">
    <name type="scientific">Aegilops tauschii subsp. strangulata</name>
    <name type="common">Goatgrass</name>
    <dbReference type="NCBI Taxonomy" id="200361"/>
    <lineage>
        <taxon>Eukaryota</taxon>
        <taxon>Viridiplantae</taxon>
        <taxon>Streptophyta</taxon>
        <taxon>Embryophyta</taxon>
        <taxon>Tracheophyta</taxon>
        <taxon>Spermatophyta</taxon>
        <taxon>Magnoliopsida</taxon>
        <taxon>Liliopsida</taxon>
        <taxon>Poales</taxon>
        <taxon>Poaceae</taxon>
        <taxon>BOP clade</taxon>
        <taxon>Pooideae</taxon>
        <taxon>Triticodae</taxon>
        <taxon>Triticeae</taxon>
        <taxon>Triticinae</taxon>
        <taxon>Aegilops</taxon>
    </lineage>
</organism>
<reference evidence="3" key="5">
    <citation type="journal article" date="2021" name="G3 (Bethesda)">
        <title>Aegilops tauschii genome assembly Aet v5.0 features greater sequence contiguity and improved annotation.</title>
        <authorList>
            <person name="Wang L."/>
            <person name="Zhu T."/>
            <person name="Rodriguez J.C."/>
            <person name="Deal K.R."/>
            <person name="Dubcovsky J."/>
            <person name="McGuire P.E."/>
            <person name="Lux T."/>
            <person name="Spannagl M."/>
            <person name="Mayer K.F.X."/>
            <person name="Baldrich P."/>
            <person name="Meyers B.C."/>
            <person name="Huo N."/>
            <person name="Gu Y.Q."/>
            <person name="Zhou H."/>
            <person name="Devos K.M."/>
            <person name="Bennetzen J.L."/>
            <person name="Unver T."/>
            <person name="Budak H."/>
            <person name="Gulick P.J."/>
            <person name="Galiba G."/>
            <person name="Kalapos B."/>
            <person name="Nelson D.R."/>
            <person name="Li P."/>
            <person name="You F.M."/>
            <person name="Luo M.C."/>
            <person name="Dvorak J."/>
        </authorList>
    </citation>
    <scope>NUCLEOTIDE SEQUENCE [LARGE SCALE GENOMIC DNA]</scope>
    <source>
        <strain evidence="3">cv. AL8/78</strain>
    </source>
</reference>
<feature type="compositionally biased region" description="Basic residues" evidence="1">
    <location>
        <begin position="80"/>
        <end position="99"/>
    </location>
</feature>
<keyword evidence="4" id="KW-1185">Reference proteome</keyword>
<evidence type="ECO:0000313" key="3">
    <source>
        <dbReference type="EnsemblPlants" id="AET1Gv20422900.18"/>
    </source>
</evidence>
<reference evidence="4" key="1">
    <citation type="journal article" date="2014" name="Science">
        <title>Ancient hybridizations among the ancestral genomes of bread wheat.</title>
        <authorList>
            <consortium name="International Wheat Genome Sequencing Consortium,"/>
            <person name="Marcussen T."/>
            <person name="Sandve S.R."/>
            <person name="Heier L."/>
            <person name="Spannagl M."/>
            <person name="Pfeifer M."/>
            <person name="Jakobsen K.S."/>
            <person name="Wulff B.B."/>
            <person name="Steuernagel B."/>
            <person name="Mayer K.F."/>
            <person name="Olsen O.A."/>
        </authorList>
    </citation>
    <scope>NUCLEOTIDE SEQUENCE [LARGE SCALE GENOMIC DNA]</scope>
    <source>
        <strain evidence="4">cv. AL8/78</strain>
    </source>
</reference>
<accession>A0A452YI08</accession>
<evidence type="ECO:0000313" key="4">
    <source>
        <dbReference type="Proteomes" id="UP000015105"/>
    </source>
</evidence>
<evidence type="ECO:0000256" key="1">
    <source>
        <dbReference type="SAM" id="MobiDB-lite"/>
    </source>
</evidence>
<dbReference type="Gramene" id="AET1Gv20422900.18">
    <property type="protein sequence ID" value="AET1Gv20422900.18"/>
    <property type="gene ID" value="AET1Gv20422900"/>
</dbReference>
<dbReference type="Proteomes" id="UP000015105">
    <property type="component" value="Chromosome 1D"/>
</dbReference>
<name>A0A452YI08_AEGTS</name>
<reference evidence="3" key="4">
    <citation type="submission" date="2019-03" db="UniProtKB">
        <authorList>
            <consortium name="EnsemblPlants"/>
        </authorList>
    </citation>
    <scope>IDENTIFICATION</scope>
</reference>
<feature type="transmembrane region" description="Helical" evidence="2">
    <location>
        <begin position="12"/>
        <end position="29"/>
    </location>
</feature>
<keyword evidence="2" id="KW-1133">Transmembrane helix</keyword>
<dbReference type="AlphaFoldDB" id="A0A452YI08"/>
<reference evidence="4" key="2">
    <citation type="journal article" date="2017" name="Nat. Plants">
        <title>The Aegilops tauschii genome reveals multiple impacts of transposons.</title>
        <authorList>
            <person name="Zhao G."/>
            <person name="Zou C."/>
            <person name="Li K."/>
            <person name="Wang K."/>
            <person name="Li T."/>
            <person name="Gao L."/>
            <person name="Zhang X."/>
            <person name="Wang H."/>
            <person name="Yang Z."/>
            <person name="Liu X."/>
            <person name="Jiang W."/>
            <person name="Mao L."/>
            <person name="Kong X."/>
            <person name="Jiao Y."/>
            <person name="Jia J."/>
        </authorList>
    </citation>
    <scope>NUCLEOTIDE SEQUENCE [LARGE SCALE GENOMIC DNA]</scope>
    <source>
        <strain evidence="4">cv. AL8/78</strain>
    </source>
</reference>